<evidence type="ECO:0000256" key="1">
    <source>
        <dbReference type="SAM" id="Phobius"/>
    </source>
</evidence>
<evidence type="ECO:0000313" key="3">
    <source>
        <dbReference type="Proteomes" id="UP001209540"/>
    </source>
</evidence>
<proteinExistence type="predicted"/>
<evidence type="ECO:0000313" key="2">
    <source>
        <dbReference type="EMBL" id="KAI9246940.1"/>
    </source>
</evidence>
<accession>A0AAD5JYN4</accession>
<keyword evidence="1" id="KW-1133">Transmembrane helix</keyword>
<reference evidence="2" key="2">
    <citation type="submission" date="2023-02" db="EMBL/GenBank/DDBJ databases">
        <authorList>
            <consortium name="DOE Joint Genome Institute"/>
            <person name="Mondo S.J."/>
            <person name="Chang Y."/>
            <person name="Wang Y."/>
            <person name="Ahrendt S."/>
            <person name="Andreopoulos W."/>
            <person name="Barry K."/>
            <person name="Beard J."/>
            <person name="Benny G.L."/>
            <person name="Blankenship S."/>
            <person name="Bonito G."/>
            <person name="Cuomo C."/>
            <person name="Desiro A."/>
            <person name="Gervers K.A."/>
            <person name="Hundley H."/>
            <person name="Kuo A."/>
            <person name="LaButti K."/>
            <person name="Lang B.F."/>
            <person name="Lipzen A."/>
            <person name="O'Donnell K."/>
            <person name="Pangilinan J."/>
            <person name="Reynolds N."/>
            <person name="Sandor L."/>
            <person name="Smith M.W."/>
            <person name="Tsang A."/>
            <person name="Grigoriev I.V."/>
            <person name="Stajich J.E."/>
            <person name="Spatafora J.W."/>
        </authorList>
    </citation>
    <scope>NUCLEOTIDE SEQUENCE</scope>
    <source>
        <strain evidence="2">RSA 2281</strain>
    </source>
</reference>
<sequence>MSFIFILIRKKIPLSFFLLLSISISRRNPQIISQCYNQWFIKSKYSRIWYRRYTKILLFVFFISRITFGSFNPLLLFTKK</sequence>
<keyword evidence="1" id="KW-0812">Transmembrane</keyword>
<keyword evidence="3" id="KW-1185">Reference proteome</keyword>
<organism evidence="2 3">
    <name type="scientific">Phascolomyces articulosus</name>
    <dbReference type="NCBI Taxonomy" id="60185"/>
    <lineage>
        <taxon>Eukaryota</taxon>
        <taxon>Fungi</taxon>
        <taxon>Fungi incertae sedis</taxon>
        <taxon>Mucoromycota</taxon>
        <taxon>Mucoromycotina</taxon>
        <taxon>Mucoromycetes</taxon>
        <taxon>Mucorales</taxon>
        <taxon>Lichtheimiaceae</taxon>
        <taxon>Phascolomyces</taxon>
    </lineage>
</organism>
<dbReference type="AlphaFoldDB" id="A0AAD5JYN4"/>
<protein>
    <submittedName>
        <fullName evidence="2">Uncharacterized protein</fullName>
    </submittedName>
</protein>
<reference evidence="2" key="1">
    <citation type="journal article" date="2022" name="IScience">
        <title>Evolution of zygomycete secretomes and the origins of terrestrial fungal ecologies.</title>
        <authorList>
            <person name="Chang Y."/>
            <person name="Wang Y."/>
            <person name="Mondo S."/>
            <person name="Ahrendt S."/>
            <person name="Andreopoulos W."/>
            <person name="Barry K."/>
            <person name="Beard J."/>
            <person name="Benny G.L."/>
            <person name="Blankenship S."/>
            <person name="Bonito G."/>
            <person name="Cuomo C."/>
            <person name="Desiro A."/>
            <person name="Gervers K.A."/>
            <person name="Hundley H."/>
            <person name="Kuo A."/>
            <person name="LaButti K."/>
            <person name="Lang B.F."/>
            <person name="Lipzen A."/>
            <person name="O'Donnell K."/>
            <person name="Pangilinan J."/>
            <person name="Reynolds N."/>
            <person name="Sandor L."/>
            <person name="Smith M.E."/>
            <person name="Tsang A."/>
            <person name="Grigoriev I.V."/>
            <person name="Stajich J.E."/>
            <person name="Spatafora J.W."/>
        </authorList>
    </citation>
    <scope>NUCLEOTIDE SEQUENCE</scope>
    <source>
        <strain evidence="2">RSA 2281</strain>
    </source>
</reference>
<dbReference type="Proteomes" id="UP001209540">
    <property type="component" value="Unassembled WGS sequence"/>
</dbReference>
<comment type="caution">
    <text evidence="2">The sequence shown here is derived from an EMBL/GenBank/DDBJ whole genome shotgun (WGS) entry which is preliminary data.</text>
</comment>
<dbReference type="EMBL" id="JAIXMP010000044">
    <property type="protein sequence ID" value="KAI9246940.1"/>
    <property type="molecule type" value="Genomic_DNA"/>
</dbReference>
<name>A0AAD5JYN4_9FUNG</name>
<feature type="transmembrane region" description="Helical" evidence="1">
    <location>
        <begin position="53"/>
        <end position="77"/>
    </location>
</feature>
<keyword evidence="1" id="KW-0472">Membrane</keyword>
<gene>
    <name evidence="2" type="ORF">BDA99DRAFT_526542</name>
</gene>